<protein>
    <submittedName>
        <fullName evidence="1">Uncharacterized protein</fullName>
    </submittedName>
</protein>
<dbReference type="EMBL" id="VXPY01000013">
    <property type="protein sequence ID" value="MYD88999.1"/>
    <property type="molecule type" value="Genomic_DNA"/>
</dbReference>
<organism evidence="1">
    <name type="scientific">Caldilineaceae bacterium SB0662_bin_9</name>
    <dbReference type="NCBI Taxonomy" id="2605258"/>
    <lineage>
        <taxon>Bacteria</taxon>
        <taxon>Bacillati</taxon>
        <taxon>Chloroflexota</taxon>
        <taxon>Caldilineae</taxon>
        <taxon>Caldilineales</taxon>
        <taxon>Caldilineaceae</taxon>
    </lineage>
</organism>
<reference evidence="1" key="1">
    <citation type="submission" date="2019-09" db="EMBL/GenBank/DDBJ databases">
        <title>Characterisation of the sponge microbiome using genome-centric metagenomics.</title>
        <authorList>
            <person name="Engelberts J.P."/>
            <person name="Robbins S.J."/>
            <person name="De Goeij J.M."/>
            <person name="Aranda M."/>
            <person name="Bell S.C."/>
            <person name="Webster N.S."/>
        </authorList>
    </citation>
    <scope>NUCLEOTIDE SEQUENCE</scope>
    <source>
        <strain evidence="1">SB0662_bin_9</strain>
    </source>
</reference>
<evidence type="ECO:0000313" key="1">
    <source>
        <dbReference type="EMBL" id="MYD88999.1"/>
    </source>
</evidence>
<accession>A0A6B1DML9</accession>
<proteinExistence type="predicted"/>
<sequence length="72" mass="8033">MKYTMQTRIGELINDERAKQILERHIPGATSHPQLHMALGMTLMEVSTYPEAGLTQAKLQALLADLNREDAA</sequence>
<name>A0A6B1DML9_9CHLR</name>
<comment type="caution">
    <text evidence="1">The sequence shown here is derived from an EMBL/GenBank/DDBJ whole genome shotgun (WGS) entry which is preliminary data.</text>
</comment>
<dbReference type="AlphaFoldDB" id="A0A6B1DML9"/>
<gene>
    <name evidence="1" type="ORF">F4Y08_01480</name>
</gene>